<gene>
    <name evidence="3" type="ORF">BST97_08380</name>
</gene>
<dbReference type="Proteomes" id="UP000193431">
    <property type="component" value="Chromosome"/>
</dbReference>
<accession>A0A1W6MK72</accession>
<dbReference type="Pfam" id="PF02589">
    <property type="entry name" value="LUD_dom"/>
    <property type="match status" value="1"/>
</dbReference>
<evidence type="ECO:0000259" key="2">
    <source>
        <dbReference type="Pfam" id="PF02589"/>
    </source>
</evidence>
<feature type="domain" description="LUD" evidence="2">
    <location>
        <begin position="96"/>
        <end position="189"/>
    </location>
</feature>
<dbReference type="OrthoDB" id="1425114at2"/>
<keyword evidence="4" id="KW-1185">Reference proteome</keyword>
<dbReference type="InterPro" id="IPR024185">
    <property type="entry name" value="FTHF_cligase-like_sf"/>
</dbReference>
<dbReference type="InterPro" id="IPR037171">
    <property type="entry name" value="NagB/RpiA_transferase-like"/>
</dbReference>
<name>A0A1W6MK72_9FLAO</name>
<dbReference type="InterPro" id="IPR003741">
    <property type="entry name" value="LUD_dom"/>
</dbReference>
<dbReference type="SUPFAM" id="SSF100950">
    <property type="entry name" value="NagB/RpiA/CoA transferase-like"/>
    <property type="match status" value="1"/>
</dbReference>
<evidence type="ECO:0000313" key="3">
    <source>
        <dbReference type="EMBL" id="ARN78014.1"/>
    </source>
</evidence>
<dbReference type="EMBL" id="CP019344">
    <property type="protein sequence ID" value="ARN78014.1"/>
    <property type="molecule type" value="Genomic_DNA"/>
</dbReference>
<dbReference type="AlphaFoldDB" id="A0A1W6MK72"/>
<evidence type="ECO:0000313" key="4">
    <source>
        <dbReference type="Proteomes" id="UP000193431"/>
    </source>
</evidence>
<evidence type="ECO:0000256" key="1">
    <source>
        <dbReference type="SAM" id="MobiDB-lite"/>
    </source>
</evidence>
<dbReference type="Gene3D" id="3.40.50.10420">
    <property type="entry name" value="NagB/RpiA/CoA transferase-like"/>
    <property type="match status" value="1"/>
</dbReference>
<organism evidence="3 4">
    <name type="scientific">Nonlabens spongiae</name>
    <dbReference type="NCBI Taxonomy" id="331648"/>
    <lineage>
        <taxon>Bacteria</taxon>
        <taxon>Pseudomonadati</taxon>
        <taxon>Bacteroidota</taxon>
        <taxon>Flavobacteriia</taxon>
        <taxon>Flavobacteriales</taxon>
        <taxon>Flavobacteriaceae</taxon>
        <taxon>Nonlabens</taxon>
    </lineage>
</organism>
<sequence length="208" mass="24102">MSLFKKLFNLSQKPEEKTQEKTPDERSKYMPEQPDLPVDERFIHHFTRLGGRFLYCLNQDEVDHNFKNIIKEHGWENSAAFCPDANLKERFDDLDLDISCNNLEADMLISRCEYIIADTGAILFSSNQVKQFKTFELPDTYVILASTSQIVESIGEGLRGIKIKNQRDIPTNITTLKHFKKNEHSDDKDLMTYGAAHKLVYLLLLEDL</sequence>
<feature type="region of interest" description="Disordered" evidence="1">
    <location>
        <begin position="11"/>
        <end position="33"/>
    </location>
</feature>
<reference evidence="3 4" key="1">
    <citation type="submission" date="2016-11" db="EMBL/GenBank/DDBJ databases">
        <title>Trade-off between light-utilization and light-protection in marine flavobacteria.</title>
        <authorList>
            <person name="Kumagai Y."/>
        </authorList>
    </citation>
    <scope>NUCLEOTIDE SEQUENCE [LARGE SCALE GENOMIC DNA]</scope>
    <source>
        <strain evidence="3 4">JCM 13191</strain>
    </source>
</reference>
<dbReference type="RefSeq" id="WP_085766809.1">
    <property type="nucleotide sequence ID" value="NZ_CP019344.1"/>
</dbReference>
<dbReference type="STRING" id="331648.BST97_08380"/>
<proteinExistence type="predicted"/>
<protein>
    <submittedName>
        <fullName evidence="3">Lactate utilization protein B/C</fullName>
    </submittedName>
</protein>
<feature type="compositionally biased region" description="Basic and acidic residues" evidence="1">
    <location>
        <begin position="13"/>
        <end position="29"/>
    </location>
</feature>